<dbReference type="Proteomes" id="UP000319213">
    <property type="component" value="Unassembled WGS sequence"/>
</dbReference>
<dbReference type="RefSeq" id="WP_142257728.1">
    <property type="nucleotide sequence ID" value="NZ_BMPV01000004.1"/>
</dbReference>
<dbReference type="OrthoDB" id="3872885at2"/>
<organism evidence="2 3">
    <name type="scientific">Thermopolyspora flexuosa</name>
    <dbReference type="NCBI Taxonomy" id="103836"/>
    <lineage>
        <taxon>Bacteria</taxon>
        <taxon>Bacillati</taxon>
        <taxon>Actinomycetota</taxon>
        <taxon>Actinomycetes</taxon>
        <taxon>Streptosporangiales</taxon>
        <taxon>Streptosporangiaceae</taxon>
        <taxon>Thermopolyspora</taxon>
    </lineage>
</organism>
<keyword evidence="1" id="KW-0732">Signal</keyword>
<dbReference type="EMBL" id="VFPQ01000001">
    <property type="protein sequence ID" value="TQM73419.1"/>
    <property type="molecule type" value="Genomic_DNA"/>
</dbReference>
<comment type="caution">
    <text evidence="2">The sequence shown here is derived from an EMBL/GenBank/DDBJ whole genome shotgun (WGS) entry which is preliminary data.</text>
</comment>
<feature type="signal peptide" evidence="1">
    <location>
        <begin position="1"/>
        <end position="32"/>
    </location>
</feature>
<evidence type="ECO:0008006" key="4">
    <source>
        <dbReference type="Google" id="ProtNLM"/>
    </source>
</evidence>
<name>A0A543IS65_9ACTN</name>
<sequence>MRKRSTAPVRALATGVVAAAALAALTAVPAEAIVMRPPGPNERCSTGTIGQFTGYADCINNNNHPIEVKAVIICGLWFDRHTDWVVIHPGRGARLQGSCTHGSGVGGVIIDVRDR</sequence>
<evidence type="ECO:0000256" key="1">
    <source>
        <dbReference type="SAM" id="SignalP"/>
    </source>
</evidence>
<reference evidence="2 3" key="1">
    <citation type="submission" date="2019-06" db="EMBL/GenBank/DDBJ databases">
        <title>Sequencing the genomes of 1000 actinobacteria strains.</title>
        <authorList>
            <person name="Klenk H.-P."/>
        </authorList>
    </citation>
    <scope>NUCLEOTIDE SEQUENCE [LARGE SCALE GENOMIC DNA]</scope>
    <source>
        <strain evidence="2 3">DSM 43186</strain>
    </source>
</reference>
<evidence type="ECO:0000313" key="2">
    <source>
        <dbReference type="EMBL" id="TQM73419.1"/>
    </source>
</evidence>
<dbReference type="AlphaFoldDB" id="A0A543IS65"/>
<gene>
    <name evidence="2" type="ORF">FHX40_0058</name>
</gene>
<accession>A0A543IS65</accession>
<feature type="chain" id="PRO_5022138261" description="Secreted protein" evidence="1">
    <location>
        <begin position="33"/>
        <end position="115"/>
    </location>
</feature>
<proteinExistence type="predicted"/>
<evidence type="ECO:0000313" key="3">
    <source>
        <dbReference type="Proteomes" id="UP000319213"/>
    </source>
</evidence>
<keyword evidence="3" id="KW-1185">Reference proteome</keyword>
<protein>
    <recommendedName>
        <fullName evidence="4">Secreted protein</fullName>
    </recommendedName>
</protein>